<organism evidence="1 2">
    <name type="scientific">Flaviramulus basaltis</name>
    <dbReference type="NCBI Taxonomy" id="369401"/>
    <lineage>
        <taxon>Bacteria</taxon>
        <taxon>Pseudomonadati</taxon>
        <taxon>Bacteroidota</taxon>
        <taxon>Flavobacteriia</taxon>
        <taxon>Flavobacteriales</taxon>
        <taxon>Flavobacteriaceae</taxon>
        <taxon>Flaviramulus</taxon>
    </lineage>
</organism>
<gene>
    <name evidence="1" type="ORF">SAMN05428642_10219</name>
</gene>
<dbReference type="EMBL" id="FPKV01000002">
    <property type="protein sequence ID" value="SFZ91356.1"/>
    <property type="molecule type" value="Genomic_DNA"/>
</dbReference>
<dbReference type="CDD" id="cd03398">
    <property type="entry name" value="PAP2_haloperoxidase"/>
    <property type="match status" value="1"/>
</dbReference>
<dbReference type="InterPro" id="IPR036938">
    <property type="entry name" value="PAP2/HPO_sf"/>
</dbReference>
<protein>
    <recommendedName>
        <fullName evidence="3">PAP2 superfamily protein</fullName>
    </recommendedName>
</protein>
<dbReference type="GO" id="GO:0004601">
    <property type="term" value="F:peroxidase activity"/>
    <property type="evidence" value="ECO:0007669"/>
    <property type="project" value="InterPro"/>
</dbReference>
<dbReference type="SUPFAM" id="SSF48317">
    <property type="entry name" value="Acid phosphatase/Vanadium-dependent haloperoxidase"/>
    <property type="match status" value="1"/>
</dbReference>
<dbReference type="Proteomes" id="UP000182544">
    <property type="component" value="Unassembled WGS sequence"/>
</dbReference>
<dbReference type="AlphaFoldDB" id="A0A1K2IG09"/>
<proteinExistence type="predicted"/>
<dbReference type="Gene3D" id="1.10.606.10">
    <property type="entry name" value="Vanadium-containing Chloroperoxidase, domain 2"/>
    <property type="match status" value="1"/>
</dbReference>
<dbReference type="InterPro" id="IPR016119">
    <property type="entry name" value="Br/Cl_peroxidase_C"/>
</dbReference>
<dbReference type="RefSeq" id="WP_072401035.1">
    <property type="nucleotide sequence ID" value="NZ_FPKV01000002.1"/>
</dbReference>
<dbReference type="PANTHER" id="PTHR34599">
    <property type="entry name" value="PEROXIDASE-RELATED"/>
    <property type="match status" value="1"/>
</dbReference>
<evidence type="ECO:0008006" key="3">
    <source>
        <dbReference type="Google" id="ProtNLM"/>
    </source>
</evidence>
<reference evidence="1 2" key="1">
    <citation type="submission" date="2016-10" db="EMBL/GenBank/DDBJ databases">
        <authorList>
            <person name="de Groot N.N."/>
        </authorList>
    </citation>
    <scope>NUCLEOTIDE SEQUENCE [LARGE SCALE GENOMIC DNA]</scope>
    <source>
        <strain evidence="1 2">DSM 18180</strain>
    </source>
</reference>
<keyword evidence="2" id="KW-1185">Reference proteome</keyword>
<name>A0A1K2IG09_9FLAO</name>
<dbReference type="InterPro" id="IPR052559">
    <property type="entry name" value="V-haloperoxidase"/>
</dbReference>
<accession>A0A1K2IG09</accession>
<dbReference type="OrthoDB" id="7793240at2"/>
<sequence>MNNFRKNEAWRKRNEANQMANQRLTVSHKSNGDELKFRHEDDGKPSYLVSFSKGLPHNFDTGLVKNPEHFTNFVRAIDSGDYRDFRDTPLGPEEHTIHEGDHCLQPDADDWKSIIAKKSKLDATNVDPDNPAKLRAWESQSAGLAYELEGPDAQSVTMPPAPKLGSPELIAEIAEVYSQALMRDVPLNALSAGLIEKEFLGENKCNLIPKRGIVNKPELDDLCTEKSDVLKFLDITEELKKLDWFSNKELKLNPNEEARRCYRQCPNPSTAFRGITKGDDIGPYVSQFLLIGNKGIGFADNNAKDRIEEGKISYGAISVEQKVRIANPRNYMTKWEEWFDVQNAAKVSGLESYTQNGEPLRRFIYTPRDLATYVHFDALYEAYLNACLILLGNNTPYDPGIPFQEDDKRDHQQGFAHFGGPHILTLVTEVATRALKAVRFQKYNIHRRCRPEVLAARITKADTMNIEELIEMRDILDSGENSILKQVNASNGKLYESDPANNSSNYLLPMAFSEGSPMHPAYGAGHATVAGACITVLKGFFDCTSVFKADGTNSDMAYVSVNEGTQLKSVPVFDKKGNRSRLTVEGELNKLASNISIARNWAGVHYFTDYYESLLMGERIAIGILEEQKLMFNENFSMSIPLFGGDSIRI</sequence>
<evidence type="ECO:0000313" key="2">
    <source>
        <dbReference type="Proteomes" id="UP000182544"/>
    </source>
</evidence>
<dbReference type="PANTHER" id="PTHR34599:SF1">
    <property type="entry name" value="PHOSPHATIDIC ACID PHOSPHATASE TYPE 2_HALOPEROXIDASE DOMAIN-CONTAINING PROTEIN"/>
    <property type="match status" value="1"/>
</dbReference>
<dbReference type="STRING" id="369401.SAMN05428642_10219"/>
<evidence type="ECO:0000313" key="1">
    <source>
        <dbReference type="EMBL" id="SFZ91356.1"/>
    </source>
</evidence>